<evidence type="ECO:0000313" key="10">
    <source>
        <dbReference type="EMBL" id="GAF07801.1"/>
    </source>
</evidence>
<dbReference type="AlphaFoldDB" id="W7YT33"/>
<dbReference type="GO" id="GO:0009847">
    <property type="term" value="P:spore germination"/>
    <property type="evidence" value="ECO:0007669"/>
    <property type="project" value="InterPro"/>
</dbReference>
<dbReference type="RefSeq" id="WP_036647558.1">
    <property type="nucleotide sequence ID" value="NZ_BAVZ01000004.1"/>
</dbReference>
<dbReference type="InterPro" id="IPR038501">
    <property type="entry name" value="Spore_GerAC_C_sf"/>
</dbReference>
<comment type="caution">
    <text evidence="10">The sequence shown here is derived from an EMBL/GenBank/DDBJ whole genome shotgun (WGS) entry which is preliminary data.</text>
</comment>
<keyword evidence="5" id="KW-0472">Membrane</keyword>
<feature type="domain" description="Spore germination GerAC-like C-terminal" evidence="8">
    <location>
        <begin position="229"/>
        <end position="393"/>
    </location>
</feature>
<keyword evidence="3" id="KW-0309">Germination</keyword>
<dbReference type="InterPro" id="IPR046953">
    <property type="entry name" value="Spore_GerAC-like_C"/>
</dbReference>
<evidence type="ECO:0000256" key="2">
    <source>
        <dbReference type="ARBA" id="ARBA00007886"/>
    </source>
</evidence>
<evidence type="ECO:0000256" key="1">
    <source>
        <dbReference type="ARBA" id="ARBA00004635"/>
    </source>
</evidence>
<comment type="subcellular location">
    <subcellularLocation>
        <location evidence="1">Membrane</location>
        <topology evidence="1">Lipid-anchor</topology>
    </subcellularLocation>
</comment>
<organism evidence="10 11">
    <name type="scientific">Paenibacillus pini JCM 16418</name>
    <dbReference type="NCBI Taxonomy" id="1236976"/>
    <lineage>
        <taxon>Bacteria</taxon>
        <taxon>Bacillati</taxon>
        <taxon>Bacillota</taxon>
        <taxon>Bacilli</taxon>
        <taxon>Bacillales</taxon>
        <taxon>Paenibacillaceae</taxon>
        <taxon>Paenibacillus</taxon>
    </lineage>
</organism>
<dbReference type="PANTHER" id="PTHR35789">
    <property type="entry name" value="SPORE GERMINATION PROTEIN B3"/>
    <property type="match status" value="1"/>
</dbReference>
<dbReference type="STRING" id="1236976.JCM16418_1829"/>
<dbReference type="PROSITE" id="PS51257">
    <property type="entry name" value="PROKAR_LIPOPROTEIN"/>
    <property type="match status" value="1"/>
</dbReference>
<keyword evidence="7" id="KW-0449">Lipoprotein</keyword>
<dbReference type="NCBIfam" id="TIGR02887">
    <property type="entry name" value="spore_ger_x_C"/>
    <property type="match status" value="1"/>
</dbReference>
<protein>
    <submittedName>
        <fullName evidence="10">Spore germination protein GerKC</fullName>
    </submittedName>
</protein>
<dbReference type="eggNOG" id="ENOG502Z9N7">
    <property type="taxonomic scope" value="Bacteria"/>
</dbReference>
<dbReference type="PANTHER" id="PTHR35789:SF1">
    <property type="entry name" value="SPORE GERMINATION PROTEIN B3"/>
    <property type="match status" value="1"/>
</dbReference>
<sequence>MIRGISPVIVSIILILVLCGCWDVKYLDQLTVVMAIGMDEDPDKPGHVVVTLQVVVPSQVSDSQNGGGAGSIPVTTYTGKGKTLIDTVRSMNSQTSRRLFFSHNQVLIIGEKLARKGIGTMFDLIDRDTEIRTDFEILVAKNGTAADILTTLTTMEKIPVKQMYEMVRTYNKMQGVTYPVKALDFIRSLDSDKQQPAAGSIELIGDAEEAQKKDNIEQIKPANYLKLGGMAIFKDGKLVGFLNEQDSLGLTIIKKKMNRSQIDIPLDGEDVVSLGVLRSKTKVKANIYRNKPVVVIEIEEKAHIFEVKSSKVRVQDTQTIAWLEKKAEKQLEDQVAESAHTLQRRLNSDVMGYGGYIYQASPKYWREHSKEWSNIYPEINTVVKAKVDILATGIRNQSYLNKTRNKNR</sequence>
<evidence type="ECO:0000256" key="6">
    <source>
        <dbReference type="ARBA" id="ARBA00023139"/>
    </source>
</evidence>
<proteinExistence type="inferred from homology"/>
<accession>W7YT33</accession>
<feature type="domain" description="Spore germination protein N-terminal" evidence="9">
    <location>
        <begin position="23"/>
        <end position="202"/>
    </location>
</feature>
<dbReference type="Gene3D" id="3.30.300.210">
    <property type="entry name" value="Nutrient germinant receptor protein C, domain 3"/>
    <property type="match status" value="1"/>
</dbReference>
<dbReference type="EMBL" id="BAVZ01000004">
    <property type="protein sequence ID" value="GAF07801.1"/>
    <property type="molecule type" value="Genomic_DNA"/>
</dbReference>
<dbReference type="OrthoDB" id="9816067at2"/>
<evidence type="ECO:0000256" key="4">
    <source>
        <dbReference type="ARBA" id="ARBA00022729"/>
    </source>
</evidence>
<evidence type="ECO:0000256" key="7">
    <source>
        <dbReference type="ARBA" id="ARBA00023288"/>
    </source>
</evidence>
<evidence type="ECO:0000256" key="5">
    <source>
        <dbReference type="ARBA" id="ARBA00023136"/>
    </source>
</evidence>
<dbReference type="InterPro" id="IPR057336">
    <property type="entry name" value="GerAC_N"/>
</dbReference>
<dbReference type="Pfam" id="PF25198">
    <property type="entry name" value="Spore_GerAC_N"/>
    <property type="match status" value="1"/>
</dbReference>
<name>W7YT33_9BACL</name>
<evidence type="ECO:0000259" key="9">
    <source>
        <dbReference type="Pfam" id="PF25198"/>
    </source>
</evidence>
<dbReference type="InterPro" id="IPR008844">
    <property type="entry name" value="Spore_GerAC-like"/>
</dbReference>
<dbReference type="Proteomes" id="UP000019364">
    <property type="component" value="Unassembled WGS sequence"/>
</dbReference>
<keyword evidence="6" id="KW-0564">Palmitate</keyword>
<gene>
    <name evidence="10" type="ORF">JCM16418_1829</name>
</gene>
<keyword evidence="4" id="KW-0732">Signal</keyword>
<keyword evidence="11" id="KW-1185">Reference proteome</keyword>
<evidence type="ECO:0000259" key="8">
    <source>
        <dbReference type="Pfam" id="PF05504"/>
    </source>
</evidence>
<dbReference type="GO" id="GO:0016020">
    <property type="term" value="C:membrane"/>
    <property type="evidence" value="ECO:0007669"/>
    <property type="project" value="UniProtKB-SubCell"/>
</dbReference>
<dbReference type="Pfam" id="PF05504">
    <property type="entry name" value="Spore_GerAC"/>
    <property type="match status" value="1"/>
</dbReference>
<evidence type="ECO:0000256" key="3">
    <source>
        <dbReference type="ARBA" id="ARBA00022544"/>
    </source>
</evidence>
<comment type="similarity">
    <text evidence="2">Belongs to the GerABKC lipoprotein family.</text>
</comment>
<reference evidence="10 11" key="1">
    <citation type="journal article" date="2014" name="Genome Announc.">
        <title>Draft Genome Sequence of Paenibacillus pini JCM 16418T, Isolated from the Rhizosphere of Pine Tree.</title>
        <authorList>
            <person name="Yuki M."/>
            <person name="Oshima K."/>
            <person name="Suda W."/>
            <person name="Oshida Y."/>
            <person name="Kitamura K."/>
            <person name="Iida Y."/>
            <person name="Hattori M."/>
            <person name="Ohkuma M."/>
        </authorList>
    </citation>
    <scope>NUCLEOTIDE SEQUENCE [LARGE SCALE GENOMIC DNA]</scope>
    <source>
        <strain evidence="10 11">JCM 16418</strain>
    </source>
</reference>
<evidence type="ECO:0000313" key="11">
    <source>
        <dbReference type="Proteomes" id="UP000019364"/>
    </source>
</evidence>